<gene>
    <name evidence="1" type="ORF">KUF71_023927</name>
</gene>
<name>A0AAE1LC28_9NEOP</name>
<accession>A0AAE1LC28</accession>
<protein>
    <submittedName>
        <fullName evidence="1">UPF0754 membrane protein</fullName>
    </submittedName>
</protein>
<organism evidence="1 2">
    <name type="scientific">Frankliniella fusca</name>
    <dbReference type="NCBI Taxonomy" id="407009"/>
    <lineage>
        <taxon>Eukaryota</taxon>
        <taxon>Metazoa</taxon>
        <taxon>Ecdysozoa</taxon>
        <taxon>Arthropoda</taxon>
        <taxon>Hexapoda</taxon>
        <taxon>Insecta</taxon>
        <taxon>Pterygota</taxon>
        <taxon>Neoptera</taxon>
        <taxon>Paraneoptera</taxon>
        <taxon>Thysanoptera</taxon>
        <taxon>Terebrantia</taxon>
        <taxon>Thripoidea</taxon>
        <taxon>Thripidae</taxon>
        <taxon>Frankliniella</taxon>
    </lineage>
</organism>
<sequence length="395" mass="44469">MFGYLDKGNSSNRNAFRTVASVAVAVGGKGKGTVRRLQSLSKSALHRQRIKERKERAAAIRQQFRSRKGVRRLTIHFDGIHVLPLEPGSRRKHVERLPTIVTGQDVDQLLPARIVPSGSGEHMASEVVQCLHDWECADEVVAVRTDTTSSNTGYGIGAATRIEQALGRELLYLACRHHVLEVIPKTLFDRLIEKSKSPDLGTLCKSLQDRWNGMDQTAFKSAMEDPKCTDFLADRQVEILEFAEHALQKPHTRADYRYLLELVVIFLGGTPREGQPIKFSPPIAVSSARFMGRIVYCLTIHMFALTGEFEIEDKILQNLRELNLFFVSTYLVPWFTSTIPAIAPRTDLQLAKSIIDYPQSQKISEIASTAFRNHLWYLHGVTVGLPFFDESALRV</sequence>
<dbReference type="EMBL" id="JAHWGI010000382">
    <property type="protein sequence ID" value="KAK3914526.1"/>
    <property type="molecule type" value="Genomic_DNA"/>
</dbReference>
<reference evidence="1" key="2">
    <citation type="journal article" date="2023" name="BMC Genomics">
        <title>Pest status, molecular evolution, and epigenetic factors derived from the genome assembly of Frankliniella fusca, a thysanopteran phytovirus vector.</title>
        <authorList>
            <person name="Catto M.A."/>
            <person name="Labadie P.E."/>
            <person name="Jacobson A.L."/>
            <person name="Kennedy G.G."/>
            <person name="Srinivasan R."/>
            <person name="Hunt B.G."/>
        </authorList>
    </citation>
    <scope>NUCLEOTIDE SEQUENCE</scope>
    <source>
        <strain evidence="1">PL_HMW_Pooled</strain>
    </source>
</reference>
<keyword evidence="2" id="KW-1185">Reference proteome</keyword>
<proteinExistence type="predicted"/>
<comment type="caution">
    <text evidence="1">The sequence shown here is derived from an EMBL/GenBank/DDBJ whole genome shotgun (WGS) entry which is preliminary data.</text>
</comment>
<feature type="non-terminal residue" evidence="1">
    <location>
        <position position="1"/>
    </location>
</feature>
<dbReference type="AlphaFoldDB" id="A0AAE1LC28"/>
<evidence type="ECO:0000313" key="1">
    <source>
        <dbReference type="EMBL" id="KAK3914526.1"/>
    </source>
</evidence>
<evidence type="ECO:0000313" key="2">
    <source>
        <dbReference type="Proteomes" id="UP001219518"/>
    </source>
</evidence>
<dbReference type="Proteomes" id="UP001219518">
    <property type="component" value="Unassembled WGS sequence"/>
</dbReference>
<reference evidence="1" key="1">
    <citation type="submission" date="2021-07" db="EMBL/GenBank/DDBJ databases">
        <authorList>
            <person name="Catto M.A."/>
            <person name="Jacobson A."/>
            <person name="Kennedy G."/>
            <person name="Labadie P."/>
            <person name="Hunt B.G."/>
            <person name="Srinivasan R."/>
        </authorList>
    </citation>
    <scope>NUCLEOTIDE SEQUENCE</scope>
    <source>
        <strain evidence="1">PL_HMW_Pooled</strain>
        <tissue evidence="1">Head</tissue>
    </source>
</reference>